<accession>A0A218MMV4</accession>
<evidence type="ECO:0000313" key="1">
    <source>
        <dbReference type="EMBL" id="ASF00561.1"/>
    </source>
</evidence>
<sequence>MAYNKISNKTQDKDVKYLSKDFNSFKTHLLEFAQVYFPNNFNDFSEGNPAMMFLEMAAYVGDVLSFYTDTQLRESFLSLAQDTENLYNLAYAMGYRPKITSAASVNLEISHLVPSKASNNYEPDFDYALNVNKDSVFTSVEGVSFYTTKDARFGFTSSFDPRTLDIYQYDNDNNPEYYLLKKTVPAISGEQKQQTFDIGSAEKFKTVNLFDSNIISIESIIDSDGNEWTEVPYLAQDTVFEEVENIGTNDPSLLQYNNQTPYLLKLKRVTKRFITRIKSDNSIDIQFGAGVSDKADEQIIPNPDNIGLGIKDGLSKLDVAYDPSNFLYTRAYGEAPSNTTLTVKYRVGGGLSANVNSNTITEQSILNITNKPNMNAGMMDFVQNSIQCTNPSAASGGGAGESIEEIRMNTMATFSAQKRTVTKDDYIIRTLSMPPQFGRVAKAYITQDDQTSPLTTEPGRIPNPLALNLYTLGYDAEKKLTTLNDATKTNLSTYLEQYRMLTDEINIKNAFVINFNIEFQITVFKNYNNQEVLLNAISELQSYFNIDKWHVNQPIAISEVRNLIGGVKGVQTLENLTITNKSGTSLGYSQYKYGFGQATREGIIYPSMDPSIFELKYPNQDIQGQVTTY</sequence>
<reference evidence="1" key="2">
    <citation type="journal article" date="2017" name="Nat. Commun.">
        <title>Single-virus genomics reveals hidden cosmopolitan and abundant viruses.</title>
        <authorList>
            <person name="Martinez-Hernandez F."/>
            <person name="Fornas O."/>
            <person name="Lluesma Gomez M."/>
            <person name="Bolduc B."/>
            <person name="de la Cruz Pena M.J."/>
            <person name="Martinez J.M."/>
            <person name="Anton J."/>
            <person name="Gasol J.M."/>
            <person name="Rosselli R."/>
            <person name="Rodriguez-Valera F."/>
            <person name="Sullivan M.B."/>
            <person name="Acinas S.G."/>
            <person name="Martinez-Garcia M."/>
        </authorList>
    </citation>
    <scope>NUCLEOTIDE SEQUENCE</scope>
</reference>
<reference evidence="1" key="1">
    <citation type="submission" date="2016-10" db="EMBL/GenBank/DDBJ databases">
        <authorList>
            <person name="Varghese N."/>
        </authorList>
    </citation>
    <scope>NUCLEOTIDE SEQUENCE</scope>
</reference>
<organism evidence="1">
    <name type="scientific">uncultured virus</name>
    <dbReference type="NCBI Taxonomy" id="340016"/>
    <lineage>
        <taxon>Viruses</taxon>
        <taxon>environmental samples</taxon>
    </lineage>
</organism>
<proteinExistence type="predicted"/>
<name>A0A218MMV4_9VIRU</name>
<protein>
    <submittedName>
        <fullName evidence="1">Putative baseplate wedge protein</fullName>
    </submittedName>
</protein>
<dbReference type="EMBL" id="KY052842">
    <property type="protein sequence ID" value="ASF00561.1"/>
    <property type="molecule type" value="Genomic_DNA"/>
</dbReference>